<name>X1NXH8_9ZZZZ</name>
<dbReference type="AlphaFoldDB" id="X1NXH8"/>
<feature type="non-terminal residue" evidence="1">
    <location>
        <position position="1"/>
    </location>
</feature>
<comment type="caution">
    <text evidence="1">The sequence shown here is derived from an EMBL/GenBank/DDBJ whole genome shotgun (WGS) entry which is preliminary data.</text>
</comment>
<reference evidence="1" key="1">
    <citation type="journal article" date="2014" name="Front. Microbiol.">
        <title>High frequency of phylogenetically diverse reductive dehalogenase-homologous genes in deep subseafloor sedimentary metagenomes.</title>
        <authorList>
            <person name="Kawai M."/>
            <person name="Futagami T."/>
            <person name="Toyoda A."/>
            <person name="Takaki Y."/>
            <person name="Nishi S."/>
            <person name="Hori S."/>
            <person name="Arai W."/>
            <person name="Tsubouchi T."/>
            <person name="Morono Y."/>
            <person name="Uchiyama I."/>
            <person name="Ito T."/>
            <person name="Fujiyama A."/>
            <person name="Inagaki F."/>
            <person name="Takami H."/>
        </authorList>
    </citation>
    <scope>NUCLEOTIDE SEQUENCE</scope>
    <source>
        <strain evidence="1">Expedition CK06-06</strain>
    </source>
</reference>
<dbReference type="EMBL" id="BARV01029871">
    <property type="protein sequence ID" value="GAI34926.1"/>
    <property type="molecule type" value="Genomic_DNA"/>
</dbReference>
<proteinExistence type="predicted"/>
<organism evidence="1">
    <name type="scientific">marine sediment metagenome</name>
    <dbReference type="NCBI Taxonomy" id="412755"/>
    <lineage>
        <taxon>unclassified sequences</taxon>
        <taxon>metagenomes</taxon>
        <taxon>ecological metagenomes</taxon>
    </lineage>
</organism>
<gene>
    <name evidence="1" type="ORF">S06H3_47543</name>
</gene>
<evidence type="ECO:0000313" key="1">
    <source>
        <dbReference type="EMBL" id="GAI34926.1"/>
    </source>
</evidence>
<accession>X1NXH8</accession>
<sequence length="29" mass="3484">LRTQNPKEKTEQWQALWLSFSFDCLGDEL</sequence>
<protein>
    <submittedName>
        <fullName evidence="1">Uncharacterized protein</fullName>
    </submittedName>
</protein>